<sequence length="76" mass="8534">MALKNSESKNSLRTRDFPDKKKKTVSPKTTRASIPVEVPEKMGGKIDHTNSSNSSTIAREKEYQHPSIFTTRMGLL</sequence>
<feature type="region of interest" description="Disordered" evidence="1">
    <location>
        <begin position="1"/>
        <end position="76"/>
    </location>
</feature>
<protein>
    <submittedName>
        <fullName evidence="2">Uncharacterized protein</fullName>
    </submittedName>
</protein>
<reference evidence="2 3" key="1">
    <citation type="submission" date="2021-06" db="EMBL/GenBank/DDBJ databases">
        <title>Caerostris extrusa draft genome.</title>
        <authorList>
            <person name="Kono N."/>
            <person name="Arakawa K."/>
        </authorList>
    </citation>
    <scope>NUCLEOTIDE SEQUENCE [LARGE SCALE GENOMIC DNA]</scope>
</reference>
<evidence type="ECO:0000313" key="2">
    <source>
        <dbReference type="EMBL" id="GIX77542.1"/>
    </source>
</evidence>
<organism evidence="2 3">
    <name type="scientific">Caerostris extrusa</name>
    <name type="common">Bark spider</name>
    <name type="synonym">Caerostris bankana</name>
    <dbReference type="NCBI Taxonomy" id="172846"/>
    <lineage>
        <taxon>Eukaryota</taxon>
        <taxon>Metazoa</taxon>
        <taxon>Ecdysozoa</taxon>
        <taxon>Arthropoda</taxon>
        <taxon>Chelicerata</taxon>
        <taxon>Arachnida</taxon>
        <taxon>Araneae</taxon>
        <taxon>Araneomorphae</taxon>
        <taxon>Entelegynae</taxon>
        <taxon>Araneoidea</taxon>
        <taxon>Araneidae</taxon>
        <taxon>Caerostris</taxon>
    </lineage>
</organism>
<dbReference type="Proteomes" id="UP001054945">
    <property type="component" value="Unassembled WGS sequence"/>
</dbReference>
<keyword evidence="3" id="KW-1185">Reference proteome</keyword>
<proteinExistence type="predicted"/>
<evidence type="ECO:0000256" key="1">
    <source>
        <dbReference type="SAM" id="MobiDB-lite"/>
    </source>
</evidence>
<gene>
    <name evidence="2" type="ORF">CEXT_460351</name>
</gene>
<accession>A0AAV4MYC7</accession>
<feature type="compositionally biased region" description="Basic and acidic residues" evidence="1">
    <location>
        <begin position="38"/>
        <end position="48"/>
    </location>
</feature>
<dbReference type="AlphaFoldDB" id="A0AAV4MYC7"/>
<name>A0AAV4MYC7_CAEEX</name>
<evidence type="ECO:0000313" key="3">
    <source>
        <dbReference type="Proteomes" id="UP001054945"/>
    </source>
</evidence>
<comment type="caution">
    <text evidence="2">The sequence shown here is derived from an EMBL/GenBank/DDBJ whole genome shotgun (WGS) entry which is preliminary data.</text>
</comment>
<dbReference type="EMBL" id="BPLR01020336">
    <property type="protein sequence ID" value="GIX77542.1"/>
    <property type="molecule type" value="Genomic_DNA"/>
</dbReference>